<organism evidence="1 2">
    <name type="scientific">Hypoxylon rubiginosum</name>
    <dbReference type="NCBI Taxonomy" id="110542"/>
    <lineage>
        <taxon>Eukaryota</taxon>
        <taxon>Fungi</taxon>
        <taxon>Dikarya</taxon>
        <taxon>Ascomycota</taxon>
        <taxon>Pezizomycotina</taxon>
        <taxon>Sordariomycetes</taxon>
        <taxon>Xylariomycetidae</taxon>
        <taxon>Xylariales</taxon>
        <taxon>Hypoxylaceae</taxon>
        <taxon>Hypoxylon</taxon>
    </lineage>
</organism>
<gene>
    <name evidence="1" type="ORF">F4821DRAFT_279996</name>
</gene>
<reference evidence="1 2" key="1">
    <citation type="journal article" date="2022" name="New Phytol.">
        <title>Ecological generalism drives hyperdiversity of secondary metabolite gene clusters in xylarialean endophytes.</title>
        <authorList>
            <person name="Franco M.E.E."/>
            <person name="Wisecaver J.H."/>
            <person name="Arnold A.E."/>
            <person name="Ju Y.M."/>
            <person name="Slot J.C."/>
            <person name="Ahrendt S."/>
            <person name="Moore L.P."/>
            <person name="Eastman K.E."/>
            <person name="Scott K."/>
            <person name="Konkel Z."/>
            <person name="Mondo S.J."/>
            <person name="Kuo A."/>
            <person name="Hayes R.D."/>
            <person name="Haridas S."/>
            <person name="Andreopoulos B."/>
            <person name="Riley R."/>
            <person name="LaButti K."/>
            <person name="Pangilinan J."/>
            <person name="Lipzen A."/>
            <person name="Amirebrahimi M."/>
            <person name="Yan J."/>
            <person name="Adam C."/>
            <person name="Keymanesh K."/>
            <person name="Ng V."/>
            <person name="Louie K."/>
            <person name="Northen T."/>
            <person name="Drula E."/>
            <person name="Henrissat B."/>
            <person name="Hsieh H.M."/>
            <person name="Youens-Clark K."/>
            <person name="Lutzoni F."/>
            <person name="Miadlikowska J."/>
            <person name="Eastwood D.C."/>
            <person name="Hamelin R.C."/>
            <person name="Grigoriev I.V."/>
            <person name="U'Ren J.M."/>
        </authorList>
    </citation>
    <scope>NUCLEOTIDE SEQUENCE [LARGE SCALE GENOMIC DNA]</scope>
    <source>
        <strain evidence="1 2">ER1909</strain>
    </source>
</reference>
<evidence type="ECO:0000313" key="2">
    <source>
        <dbReference type="Proteomes" id="UP001497680"/>
    </source>
</evidence>
<evidence type="ECO:0000313" key="1">
    <source>
        <dbReference type="EMBL" id="KAI6084603.1"/>
    </source>
</evidence>
<dbReference type="Proteomes" id="UP001497680">
    <property type="component" value="Unassembled WGS sequence"/>
</dbReference>
<name>A0ACC0CW40_9PEZI</name>
<protein>
    <submittedName>
        <fullName evidence="1">Uncharacterized protein</fullName>
    </submittedName>
</protein>
<proteinExistence type="predicted"/>
<comment type="caution">
    <text evidence="1">The sequence shown here is derived from an EMBL/GenBank/DDBJ whole genome shotgun (WGS) entry which is preliminary data.</text>
</comment>
<keyword evidence="2" id="KW-1185">Reference proteome</keyword>
<accession>A0ACC0CW40</accession>
<dbReference type="EMBL" id="MU394335">
    <property type="protein sequence ID" value="KAI6084603.1"/>
    <property type="molecule type" value="Genomic_DNA"/>
</dbReference>
<sequence>MEFWIWKWWRTNRSECSAATPNIPENQPTVGNVHDRNDDNAGLKVLYNPAERNLQTEVDIVCIHGLGGHREKTWTAKEPETGRTVLWIKDFLPTELPHARIMTYGYSSQVFSVRHLTQRILYSHSKPLLSDLKRSRQDIGATNRPLIFISHSLGGLLVKSALIHADNDDHAFNNIRVCTAGVVFIGTPHQGTPDTSWTEIVGDLIRPKIDLNRMRNTLDSDLNRLQFQLEQYKSLNRLFPTYCLYEDEIFQTNSRPSTTVPRVAATPSELLNTTTLLTISRQQLHENLCKFHSRDAEYKKAVRPLHTMYIGSRDLVNKNILSDHLRRVSDNDGDTFRIPMNLPHDRVELFLGRDTELRLIHSTRQNERLVTLCGPPGIGKTQTALEYAYAYQNHYSSVFWVDAQNRFTLHSSFLKVAEQLKSHYVRTSRGEEQLKVLHRLHLSGLIDEEGRIQSCPESPELLFLVFRKWLERWGNNGWLLIIDGADRGQDLRDFHIDDFLDSPINGHVIITSRTLWRGQTLDVPELKPDLLCQTTTLREM</sequence>